<dbReference type="GO" id="GO:0008117">
    <property type="term" value="F:sphinganine-1-phosphate aldolase activity"/>
    <property type="evidence" value="ECO:0007669"/>
    <property type="project" value="UniProtKB-EC"/>
</dbReference>
<evidence type="ECO:0000256" key="10">
    <source>
        <dbReference type="ARBA" id="ARBA00023098"/>
    </source>
</evidence>
<keyword evidence="8" id="KW-0746">Sphingolipid metabolism</keyword>
<dbReference type="OrthoDB" id="10254570at2759"/>
<keyword evidence="12 17" id="KW-0456">Lyase</keyword>
<evidence type="ECO:0000256" key="5">
    <source>
        <dbReference type="ARBA" id="ARBA00022692"/>
    </source>
</evidence>
<dbReference type="FunFam" id="3.40.640.10:FF:000020">
    <property type="entry name" value="sphingosine-1-phosphate lyase 1"/>
    <property type="match status" value="1"/>
</dbReference>
<evidence type="ECO:0000256" key="16">
    <source>
        <dbReference type="PIRSR" id="PIRSR602129-50"/>
    </source>
</evidence>
<dbReference type="Gene3D" id="3.40.640.10">
    <property type="entry name" value="Type I PLP-dependent aspartate aminotransferase-like (Major domain)"/>
    <property type="match status" value="1"/>
</dbReference>
<dbReference type="Proteomes" id="UP001153069">
    <property type="component" value="Unassembled WGS sequence"/>
</dbReference>
<dbReference type="PANTHER" id="PTHR42735">
    <property type="match status" value="1"/>
</dbReference>
<comment type="caution">
    <text evidence="18">The sequence shown here is derived from an EMBL/GenBank/DDBJ whole genome shotgun (WGS) entry which is preliminary data.</text>
</comment>
<dbReference type="GO" id="GO:0030149">
    <property type="term" value="P:sphingolipid catabolic process"/>
    <property type="evidence" value="ECO:0007669"/>
    <property type="project" value="TreeGrafter"/>
</dbReference>
<evidence type="ECO:0000256" key="3">
    <source>
        <dbReference type="ARBA" id="ARBA00004760"/>
    </source>
</evidence>
<dbReference type="InterPro" id="IPR015424">
    <property type="entry name" value="PyrdxlP-dep_Trfase"/>
</dbReference>
<dbReference type="GO" id="GO:0019752">
    <property type="term" value="P:carboxylic acid metabolic process"/>
    <property type="evidence" value="ECO:0007669"/>
    <property type="project" value="InterPro"/>
</dbReference>
<evidence type="ECO:0000256" key="9">
    <source>
        <dbReference type="ARBA" id="ARBA00022989"/>
    </source>
</evidence>
<evidence type="ECO:0000256" key="8">
    <source>
        <dbReference type="ARBA" id="ARBA00022919"/>
    </source>
</evidence>
<dbReference type="Gene3D" id="6.10.140.2150">
    <property type="match status" value="1"/>
</dbReference>
<dbReference type="InterPro" id="IPR015422">
    <property type="entry name" value="PyrdxlP-dep_Trfase_small"/>
</dbReference>
<comment type="subcellular location">
    <subcellularLocation>
        <location evidence="2">Endoplasmic reticulum membrane</location>
        <topology evidence="2">Single-pass membrane protein</topology>
    </subcellularLocation>
</comment>
<protein>
    <recommendedName>
        <fullName evidence="14">sphinganine-1-phosphate aldolase</fullName>
        <ecNumber evidence="14">4.1.2.27</ecNumber>
    </recommendedName>
    <alternativeName>
        <fullName evidence="15">Sphingosine-1-phosphate aldolase</fullName>
    </alternativeName>
</protein>
<evidence type="ECO:0000256" key="7">
    <source>
        <dbReference type="ARBA" id="ARBA00022898"/>
    </source>
</evidence>
<evidence type="ECO:0000313" key="18">
    <source>
        <dbReference type="EMBL" id="CAB9513833.1"/>
    </source>
</evidence>
<comment type="pathway">
    <text evidence="4">Sphingolipid metabolism.</text>
</comment>
<keyword evidence="19" id="KW-1185">Reference proteome</keyword>
<dbReference type="EC" id="4.1.2.27" evidence="14"/>
<gene>
    <name evidence="18" type="ORF">SEMRO_616_G176000.1</name>
</gene>
<comment type="similarity">
    <text evidence="13">Belongs to the group II decarboxylase family. Sphingosine-1-phosphate lyase subfamily.</text>
</comment>
<evidence type="ECO:0000256" key="17">
    <source>
        <dbReference type="RuleBase" id="RU000382"/>
    </source>
</evidence>
<dbReference type="EMBL" id="CAICTM010000615">
    <property type="protein sequence ID" value="CAB9513833.1"/>
    <property type="molecule type" value="Genomic_DNA"/>
</dbReference>
<keyword evidence="11" id="KW-0472">Membrane</keyword>
<evidence type="ECO:0000256" key="11">
    <source>
        <dbReference type="ARBA" id="ARBA00023136"/>
    </source>
</evidence>
<dbReference type="InterPro" id="IPR050477">
    <property type="entry name" value="GrpII_AminoAcid_Decarb"/>
</dbReference>
<evidence type="ECO:0000256" key="6">
    <source>
        <dbReference type="ARBA" id="ARBA00022824"/>
    </source>
</evidence>
<name>A0A9N8HG71_9STRA</name>
<feature type="modified residue" description="N6-(pyridoxal phosphate)lysine" evidence="16">
    <location>
        <position position="389"/>
    </location>
</feature>
<evidence type="ECO:0000256" key="15">
    <source>
        <dbReference type="ARBA" id="ARBA00042568"/>
    </source>
</evidence>
<evidence type="ECO:0000256" key="1">
    <source>
        <dbReference type="ARBA" id="ARBA00001933"/>
    </source>
</evidence>
<evidence type="ECO:0000256" key="14">
    <source>
        <dbReference type="ARBA" id="ARBA00038965"/>
    </source>
</evidence>
<reference evidence="18" key="1">
    <citation type="submission" date="2020-06" db="EMBL/GenBank/DDBJ databases">
        <authorList>
            <consortium name="Plant Systems Biology data submission"/>
        </authorList>
    </citation>
    <scope>NUCLEOTIDE SEQUENCE</scope>
    <source>
        <strain evidence="18">D6</strain>
    </source>
</reference>
<dbReference type="GO" id="GO:0005789">
    <property type="term" value="C:endoplasmic reticulum membrane"/>
    <property type="evidence" value="ECO:0007669"/>
    <property type="project" value="UniProtKB-SubCell"/>
</dbReference>
<keyword evidence="6" id="KW-0256">Endoplasmic reticulum</keyword>
<dbReference type="InterPro" id="IPR015421">
    <property type="entry name" value="PyrdxlP-dep_Trfase_major"/>
</dbReference>
<proteinExistence type="inferred from homology"/>
<evidence type="ECO:0000256" key="13">
    <source>
        <dbReference type="ARBA" id="ARBA00038302"/>
    </source>
</evidence>
<organism evidence="18 19">
    <name type="scientific">Seminavis robusta</name>
    <dbReference type="NCBI Taxonomy" id="568900"/>
    <lineage>
        <taxon>Eukaryota</taxon>
        <taxon>Sar</taxon>
        <taxon>Stramenopiles</taxon>
        <taxon>Ochrophyta</taxon>
        <taxon>Bacillariophyta</taxon>
        <taxon>Bacillariophyceae</taxon>
        <taxon>Bacillariophycidae</taxon>
        <taxon>Naviculales</taxon>
        <taxon>Naviculaceae</taxon>
        <taxon>Seminavis</taxon>
    </lineage>
</organism>
<dbReference type="GO" id="GO:0030170">
    <property type="term" value="F:pyridoxal phosphate binding"/>
    <property type="evidence" value="ECO:0007669"/>
    <property type="project" value="InterPro"/>
</dbReference>
<dbReference type="Pfam" id="PF00282">
    <property type="entry name" value="Pyridoxal_deC"/>
    <property type="match status" value="1"/>
</dbReference>
<evidence type="ECO:0000256" key="4">
    <source>
        <dbReference type="ARBA" id="ARBA00004991"/>
    </source>
</evidence>
<comment type="cofactor">
    <cofactor evidence="1 16 17">
        <name>pyridoxal 5'-phosphate</name>
        <dbReference type="ChEBI" id="CHEBI:597326"/>
    </cofactor>
</comment>
<keyword evidence="7 16" id="KW-0663">Pyridoxal phosphate</keyword>
<keyword evidence="10" id="KW-0443">Lipid metabolism</keyword>
<dbReference type="PANTHER" id="PTHR42735:SF6">
    <property type="entry name" value="SPHINGOSINE-1-PHOSPHATE LYASE 1"/>
    <property type="match status" value="1"/>
</dbReference>
<keyword evidence="5" id="KW-0812">Transmembrane</keyword>
<sequence length="586" mass="64569">MLVILVRTIRPYTPLLFAAWVIARVLVPSAQDWSLWEGLFLILAYLKHLSLEVASQSQWAFGYVPFVKFTWVALEDFLALSAVLLLWRKVHILRQIPLSQWQTVMTDTIFHWTLNHVPLVEPKLDAMAAHMMKEQDFEKSLNKSPDRILHTQIPKQGWGPDAALAAITPFSKDENQHYKRGKISGTVYHGDAAHTDLMNQTFAAYTWGNPLHLGIWPRLVQCGAEVIAMTGNILHAPQPVAGTMTSGGTESILCAIRASLNHYGKRRGIQHPELICGTTAHAAVDKACELMGIRKICIDCTKEDGYTLNPAKVRAAVTSNTILIYASAPCYPQGVIDPIEALSQIALSYDIGLHVDACLGGFVLAFWEDAPKFDFTVPGVTSMSIDTHKFGYCAKGTSVVVYRNKKLRHAQYFCYAKWTGGIYATPSFAGTRPGALEACAWTSIMSMGQDGYKERVHEIVQATQAIATAIDETDGVELLTKNPSMVVCFGSDEMDITKIGKRMKKRGWELNTLQNPLSMHICVTALVAPKANVFIDEFKQSVDEERLESNGTGKKGSAGIYGSDGGIPEGPINHVLNFCMDAVLAP</sequence>
<keyword evidence="9" id="KW-1133">Transmembrane helix</keyword>
<evidence type="ECO:0000313" key="19">
    <source>
        <dbReference type="Proteomes" id="UP001153069"/>
    </source>
</evidence>
<dbReference type="SUPFAM" id="SSF53383">
    <property type="entry name" value="PLP-dependent transferases"/>
    <property type="match status" value="1"/>
</dbReference>
<evidence type="ECO:0000256" key="12">
    <source>
        <dbReference type="ARBA" id="ARBA00023239"/>
    </source>
</evidence>
<accession>A0A9N8HG71</accession>
<evidence type="ECO:0000256" key="2">
    <source>
        <dbReference type="ARBA" id="ARBA00004389"/>
    </source>
</evidence>
<dbReference type="AlphaFoldDB" id="A0A9N8HG71"/>
<dbReference type="Gene3D" id="3.90.1150.10">
    <property type="entry name" value="Aspartate Aminotransferase, domain 1"/>
    <property type="match status" value="1"/>
</dbReference>
<dbReference type="InterPro" id="IPR002129">
    <property type="entry name" value="PyrdxlP-dep_de-COase"/>
</dbReference>
<comment type="pathway">
    <text evidence="3">Lipid metabolism; sphingolipid metabolism.</text>
</comment>